<feature type="transmembrane region" description="Helical" evidence="1">
    <location>
        <begin position="210"/>
        <end position="227"/>
    </location>
</feature>
<evidence type="ECO:0000313" key="3">
    <source>
        <dbReference type="EMBL" id="MFG6078944.1"/>
    </source>
</evidence>
<evidence type="ECO:0000256" key="1">
    <source>
        <dbReference type="SAM" id="Phobius"/>
    </source>
</evidence>
<name>A0ABW7CS35_9GAMM</name>
<dbReference type="Proteomes" id="UP001605250">
    <property type="component" value="Unassembled WGS sequence"/>
</dbReference>
<keyword evidence="1" id="KW-0472">Membrane</keyword>
<evidence type="ECO:0000256" key="2">
    <source>
        <dbReference type="SAM" id="SignalP"/>
    </source>
</evidence>
<gene>
    <name evidence="3" type="ORF">AB3U87_21660</name>
</gene>
<dbReference type="PROSITE" id="PS51257">
    <property type="entry name" value="PROKAR_LIPOPROTEIN"/>
    <property type="match status" value="1"/>
</dbReference>
<organism evidence="3 4">
    <name type="scientific">Erwinia plantamica</name>
    <dbReference type="NCBI Taxonomy" id="3237104"/>
    <lineage>
        <taxon>Bacteria</taxon>
        <taxon>Pseudomonadati</taxon>
        <taxon>Pseudomonadota</taxon>
        <taxon>Gammaproteobacteria</taxon>
        <taxon>Enterobacterales</taxon>
        <taxon>Erwiniaceae</taxon>
        <taxon>Erwinia</taxon>
    </lineage>
</organism>
<sequence>MNNFVRKMDNVLLLVLTVLALSGCATKNLKNDIKHHENGRTLYNNDVITAATITESGKENYSWVFIGNNFDYALTSGASDFLRTLVSGKIDKARVRVSEDGTFTLNKEKNQFSGEVTLKYSYRDQAEKMLILNILKLSEWYCTGNNKGAGECEIKLSGLQGTIHQKAHVPADVFRFDHPIKVKFYTRNTLSAKRLLYPAAVATDVVLSPLYLLGGVAVLSVYGIILLH</sequence>
<feature type="chain" id="PRO_5046283574" description="Lipoprotein" evidence="2">
    <location>
        <begin position="28"/>
        <end position="228"/>
    </location>
</feature>
<comment type="caution">
    <text evidence="3">The sequence shown here is derived from an EMBL/GenBank/DDBJ whole genome shotgun (WGS) entry which is preliminary data.</text>
</comment>
<keyword evidence="1" id="KW-1133">Transmembrane helix</keyword>
<evidence type="ECO:0000313" key="4">
    <source>
        <dbReference type="Proteomes" id="UP001605250"/>
    </source>
</evidence>
<evidence type="ECO:0008006" key="5">
    <source>
        <dbReference type="Google" id="ProtNLM"/>
    </source>
</evidence>
<keyword evidence="2" id="KW-0732">Signal</keyword>
<reference evidence="3 4" key="1">
    <citation type="submission" date="2024-07" db="EMBL/GenBank/DDBJ databases">
        <title>Novel bacterial strain Erwinia sp. OPT-41 promoting growth of various crops.</title>
        <authorList>
            <person name="Egorshina A."/>
            <person name="Lukyantsev M.A."/>
            <person name="Golubev S.N."/>
            <person name="Muratova A.Y."/>
            <person name="Bulygina E.A."/>
        </authorList>
    </citation>
    <scope>NUCLEOTIDE SEQUENCE [LARGE SCALE GENOMIC DNA]</scope>
    <source>
        <strain evidence="3 4">OPT-41</strain>
    </source>
</reference>
<accession>A0ABW7CS35</accession>
<protein>
    <recommendedName>
        <fullName evidence="5">Lipoprotein</fullName>
    </recommendedName>
</protein>
<dbReference type="EMBL" id="JBGCUC010000033">
    <property type="protein sequence ID" value="MFG6078944.1"/>
    <property type="molecule type" value="Genomic_DNA"/>
</dbReference>
<keyword evidence="1" id="KW-0812">Transmembrane</keyword>
<keyword evidence="4" id="KW-1185">Reference proteome</keyword>
<proteinExistence type="predicted"/>
<dbReference type="RefSeq" id="WP_394150456.1">
    <property type="nucleotide sequence ID" value="NZ_JBGCUC010000033.1"/>
</dbReference>
<feature type="signal peptide" evidence="2">
    <location>
        <begin position="1"/>
        <end position="27"/>
    </location>
</feature>